<dbReference type="Proteomes" id="UP000616114">
    <property type="component" value="Unassembled WGS sequence"/>
</dbReference>
<reference evidence="2" key="1">
    <citation type="journal article" date="2014" name="Int. J. Syst. Evol. Microbiol.">
        <title>Complete genome sequence of Corynebacterium casei LMG S-19264T (=DSM 44701T), isolated from a smear-ripened cheese.</title>
        <authorList>
            <consortium name="US DOE Joint Genome Institute (JGI-PGF)"/>
            <person name="Walter F."/>
            <person name="Albersmeier A."/>
            <person name="Kalinowski J."/>
            <person name="Ruckert C."/>
        </authorList>
    </citation>
    <scope>NUCLEOTIDE SEQUENCE</scope>
    <source>
        <strain evidence="2">CGMCC 1.12785</strain>
    </source>
</reference>
<feature type="transmembrane region" description="Helical" evidence="1">
    <location>
        <begin position="52"/>
        <end position="71"/>
    </location>
</feature>
<comment type="caution">
    <text evidence="2">The sequence shown here is derived from an EMBL/GenBank/DDBJ whole genome shotgun (WGS) entry which is preliminary data.</text>
</comment>
<feature type="transmembrane region" description="Helical" evidence="1">
    <location>
        <begin position="77"/>
        <end position="97"/>
    </location>
</feature>
<gene>
    <name evidence="2" type="ORF">GCM10011333_30080</name>
</gene>
<keyword evidence="3" id="KW-1185">Reference proteome</keyword>
<reference evidence="2" key="2">
    <citation type="submission" date="2020-09" db="EMBL/GenBank/DDBJ databases">
        <authorList>
            <person name="Sun Q."/>
            <person name="Zhou Y."/>
        </authorList>
    </citation>
    <scope>NUCLEOTIDE SEQUENCE</scope>
    <source>
        <strain evidence="2">CGMCC 1.12785</strain>
    </source>
</reference>
<dbReference type="RefSeq" id="WP_188551725.1">
    <property type="nucleotide sequence ID" value="NZ_BMFY01000016.1"/>
</dbReference>
<dbReference type="EMBL" id="BMFY01000016">
    <property type="protein sequence ID" value="GGA25068.1"/>
    <property type="molecule type" value="Genomic_DNA"/>
</dbReference>
<proteinExistence type="predicted"/>
<organism evidence="2 3">
    <name type="scientific">Sediminivirga luteola</name>
    <dbReference type="NCBI Taxonomy" id="1774748"/>
    <lineage>
        <taxon>Bacteria</taxon>
        <taxon>Bacillati</taxon>
        <taxon>Actinomycetota</taxon>
        <taxon>Actinomycetes</taxon>
        <taxon>Micrococcales</taxon>
        <taxon>Brevibacteriaceae</taxon>
        <taxon>Sediminivirga</taxon>
    </lineage>
</organism>
<evidence type="ECO:0000313" key="3">
    <source>
        <dbReference type="Proteomes" id="UP000616114"/>
    </source>
</evidence>
<protein>
    <submittedName>
        <fullName evidence="2">Uncharacterized protein</fullName>
    </submittedName>
</protein>
<keyword evidence="1" id="KW-0812">Transmembrane</keyword>
<name>A0A8J2U0L2_9MICO</name>
<keyword evidence="1" id="KW-1133">Transmembrane helix</keyword>
<sequence length="100" mass="9916">MSSIPSSLVSSAGLVLGYKVARDTGNRQLGGAVLATAGVGAFALWKRDAGPLTASLLTAAYIGAFGGSHPLAKKIGAWPSVASVTAAMGAASLIFGARKR</sequence>
<evidence type="ECO:0000256" key="1">
    <source>
        <dbReference type="SAM" id="Phobius"/>
    </source>
</evidence>
<keyword evidence="1" id="KW-0472">Membrane</keyword>
<feature type="transmembrane region" description="Helical" evidence="1">
    <location>
        <begin position="27"/>
        <end position="45"/>
    </location>
</feature>
<evidence type="ECO:0000313" key="2">
    <source>
        <dbReference type="EMBL" id="GGA25068.1"/>
    </source>
</evidence>
<accession>A0A8J2U0L2</accession>
<dbReference type="AlphaFoldDB" id="A0A8J2U0L2"/>